<evidence type="ECO:0000256" key="6">
    <source>
        <dbReference type="HAMAP-Rule" id="MF_00821"/>
    </source>
</evidence>
<keyword evidence="2 6" id="KW-0813">Transport</keyword>
<evidence type="ECO:0000256" key="7">
    <source>
        <dbReference type="SAM" id="MobiDB-lite"/>
    </source>
</evidence>
<keyword evidence="6" id="KW-0963">Cytoplasm</keyword>
<comment type="function">
    <text evidence="6">One of the proteins required for the normal export of preproteins out of the cell cytoplasm. It is a molecular chaperone that binds to a subset of precursor proteins, maintaining them in a translocation-competent state. It also specifically binds to its receptor SecA.</text>
</comment>
<dbReference type="Pfam" id="PF02556">
    <property type="entry name" value="SecB"/>
    <property type="match status" value="1"/>
</dbReference>
<dbReference type="GO" id="GO:0051082">
    <property type="term" value="F:unfolded protein binding"/>
    <property type="evidence" value="ECO:0007669"/>
    <property type="project" value="InterPro"/>
</dbReference>
<evidence type="ECO:0000256" key="1">
    <source>
        <dbReference type="ARBA" id="ARBA00009990"/>
    </source>
</evidence>
<gene>
    <name evidence="6" type="primary">secB</name>
    <name evidence="8" type="ORF">GGQ59_000337</name>
</gene>
<accession>A0A840HZJ0</accession>
<keyword evidence="5 6" id="KW-0143">Chaperone</keyword>
<comment type="subunit">
    <text evidence="6">Homotetramer, a dimer of dimers. One homotetramer interacts with 1 SecA dimer.</text>
</comment>
<reference evidence="8 9" key="1">
    <citation type="submission" date="2020-08" db="EMBL/GenBank/DDBJ databases">
        <title>Genomic Encyclopedia of Type Strains, Phase IV (KMG-IV): sequencing the most valuable type-strain genomes for metagenomic binning, comparative biology and taxonomic classification.</title>
        <authorList>
            <person name="Goeker M."/>
        </authorList>
    </citation>
    <scope>NUCLEOTIDE SEQUENCE [LARGE SCALE GENOMIC DNA]</scope>
    <source>
        <strain evidence="8 9">DSM 102850</strain>
    </source>
</reference>
<evidence type="ECO:0000256" key="3">
    <source>
        <dbReference type="ARBA" id="ARBA00022927"/>
    </source>
</evidence>
<dbReference type="Gene3D" id="3.10.420.10">
    <property type="entry name" value="SecB-like"/>
    <property type="match status" value="1"/>
</dbReference>
<organism evidence="8 9">
    <name type="scientific">Parvularcula dongshanensis</name>
    <dbReference type="NCBI Taxonomy" id="1173995"/>
    <lineage>
        <taxon>Bacteria</taxon>
        <taxon>Pseudomonadati</taxon>
        <taxon>Pseudomonadota</taxon>
        <taxon>Alphaproteobacteria</taxon>
        <taxon>Parvularculales</taxon>
        <taxon>Parvularculaceae</taxon>
        <taxon>Parvularcula</taxon>
    </lineage>
</organism>
<feature type="compositionally biased region" description="Pro residues" evidence="7">
    <location>
        <begin position="1"/>
        <end position="11"/>
    </location>
</feature>
<keyword evidence="9" id="KW-1185">Reference proteome</keyword>
<comment type="subcellular location">
    <subcellularLocation>
        <location evidence="6">Cytoplasm</location>
    </subcellularLocation>
</comment>
<dbReference type="Proteomes" id="UP000563524">
    <property type="component" value="Unassembled WGS sequence"/>
</dbReference>
<comment type="caution">
    <text evidence="8">The sequence shown here is derived from an EMBL/GenBank/DDBJ whole genome shotgun (WGS) entry which is preliminary data.</text>
</comment>
<evidence type="ECO:0000256" key="2">
    <source>
        <dbReference type="ARBA" id="ARBA00022448"/>
    </source>
</evidence>
<dbReference type="GO" id="GO:0006457">
    <property type="term" value="P:protein folding"/>
    <property type="evidence" value="ECO:0007669"/>
    <property type="project" value="UniProtKB-UniRule"/>
</dbReference>
<sequence>MSETPPEPQTPQGPEGAPGDAPAMRVLNQYVKDLSFESPNAPEMVRPDLPPPAVEVAVDVNARGLGSDQYEVELSCSATATRDGKTVFVVETNYAGLFLIQNVPQEQIEGVLLVTAPQLLFPFARQVIASATADGGFNPLRLEPLDFAGMYTMQKARAAQGGEPPVGHA</sequence>
<dbReference type="PANTHER" id="PTHR36918:SF1">
    <property type="entry name" value="PROTEIN-EXPORT PROTEIN SECB"/>
    <property type="match status" value="1"/>
</dbReference>
<evidence type="ECO:0000256" key="4">
    <source>
        <dbReference type="ARBA" id="ARBA00023010"/>
    </source>
</evidence>
<dbReference type="SUPFAM" id="SSF54611">
    <property type="entry name" value="SecB-like"/>
    <property type="match status" value="1"/>
</dbReference>
<comment type="similarity">
    <text evidence="1 6">Belongs to the SecB family.</text>
</comment>
<dbReference type="EMBL" id="JACHOB010000001">
    <property type="protein sequence ID" value="MBB4657837.1"/>
    <property type="molecule type" value="Genomic_DNA"/>
</dbReference>
<evidence type="ECO:0000256" key="5">
    <source>
        <dbReference type="ARBA" id="ARBA00023186"/>
    </source>
</evidence>
<feature type="region of interest" description="Disordered" evidence="7">
    <location>
        <begin position="1"/>
        <end position="22"/>
    </location>
</feature>
<dbReference type="GO" id="GO:0005737">
    <property type="term" value="C:cytoplasm"/>
    <property type="evidence" value="ECO:0007669"/>
    <property type="project" value="UniProtKB-SubCell"/>
</dbReference>
<dbReference type="InterPro" id="IPR003708">
    <property type="entry name" value="SecB"/>
</dbReference>
<dbReference type="PRINTS" id="PR01594">
    <property type="entry name" value="SECBCHAPRONE"/>
</dbReference>
<dbReference type="AlphaFoldDB" id="A0A840HZJ0"/>
<keyword evidence="4 6" id="KW-0811">Translocation</keyword>
<protein>
    <recommendedName>
        <fullName evidence="6">Protein-export protein SecB</fullName>
    </recommendedName>
</protein>
<dbReference type="PANTHER" id="PTHR36918">
    <property type="match status" value="1"/>
</dbReference>
<dbReference type="RefSeq" id="WP_183815244.1">
    <property type="nucleotide sequence ID" value="NZ_JACHOB010000001.1"/>
</dbReference>
<keyword evidence="3 6" id="KW-0653">Protein transport</keyword>
<name>A0A840HZJ0_9PROT</name>
<evidence type="ECO:0000313" key="8">
    <source>
        <dbReference type="EMBL" id="MBB4657837.1"/>
    </source>
</evidence>
<dbReference type="GO" id="GO:0051262">
    <property type="term" value="P:protein tetramerization"/>
    <property type="evidence" value="ECO:0007669"/>
    <property type="project" value="InterPro"/>
</dbReference>
<dbReference type="NCBIfam" id="TIGR00809">
    <property type="entry name" value="secB"/>
    <property type="match status" value="1"/>
</dbReference>
<dbReference type="HAMAP" id="MF_00821">
    <property type="entry name" value="SecB"/>
    <property type="match status" value="1"/>
</dbReference>
<dbReference type="GO" id="GO:0015031">
    <property type="term" value="P:protein transport"/>
    <property type="evidence" value="ECO:0007669"/>
    <property type="project" value="UniProtKB-UniRule"/>
</dbReference>
<proteinExistence type="inferred from homology"/>
<evidence type="ECO:0000313" key="9">
    <source>
        <dbReference type="Proteomes" id="UP000563524"/>
    </source>
</evidence>
<dbReference type="InterPro" id="IPR035958">
    <property type="entry name" value="SecB-like_sf"/>
</dbReference>
<dbReference type="NCBIfam" id="NF004392">
    <property type="entry name" value="PRK05751.1-3"/>
    <property type="match status" value="1"/>
</dbReference>